<dbReference type="STRING" id="6248.A0A0K0EGL2"/>
<feature type="transmembrane region" description="Helical" evidence="10">
    <location>
        <begin position="352"/>
        <end position="370"/>
    </location>
</feature>
<dbReference type="InterPro" id="IPR036640">
    <property type="entry name" value="ABC1_TM_sf"/>
</dbReference>
<feature type="region of interest" description="Disordered" evidence="9">
    <location>
        <begin position="1"/>
        <end position="25"/>
    </location>
</feature>
<evidence type="ECO:0000256" key="9">
    <source>
        <dbReference type="SAM" id="MobiDB-lite"/>
    </source>
</evidence>
<dbReference type="AlphaFoldDB" id="A0A0K0EGL2"/>
<dbReference type="InterPro" id="IPR003593">
    <property type="entry name" value="AAA+_ATPase"/>
</dbReference>
<dbReference type="WBParaSite" id="SSTP_0000862300.1">
    <property type="protein sequence ID" value="SSTP_0000862300.1"/>
    <property type="gene ID" value="SSTP_0000862300"/>
</dbReference>
<dbReference type="GO" id="GO:0015421">
    <property type="term" value="F:ABC-type oligopeptide transporter activity"/>
    <property type="evidence" value="ECO:0007669"/>
    <property type="project" value="TreeGrafter"/>
</dbReference>
<dbReference type="PROSITE" id="PS50893">
    <property type="entry name" value="ABC_TRANSPORTER_2"/>
    <property type="match status" value="2"/>
</dbReference>
<accession>A0A0K0EGL2</accession>
<evidence type="ECO:0000256" key="3">
    <source>
        <dbReference type="ARBA" id="ARBA00022692"/>
    </source>
</evidence>
<dbReference type="FunFam" id="1.20.1560.10:FF:000087">
    <property type="entry name" value="p-GlycoProtein related"/>
    <property type="match status" value="1"/>
</dbReference>
<dbReference type="SMART" id="SM00382">
    <property type="entry name" value="AAA"/>
    <property type="match status" value="2"/>
</dbReference>
<keyword evidence="5" id="KW-0547">Nucleotide-binding</keyword>
<feature type="transmembrane region" description="Helical" evidence="10">
    <location>
        <begin position="236"/>
        <end position="256"/>
    </location>
</feature>
<dbReference type="Gene3D" id="3.40.50.300">
    <property type="entry name" value="P-loop containing nucleotide triphosphate hydrolases"/>
    <property type="match status" value="2"/>
</dbReference>
<reference evidence="14" key="1">
    <citation type="submission" date="2015-08" db="UniProtKB">
        <authorList>
            <consortium name="WormBaseParasite"/>
        </authorList>
    </citation>
    <scope>IDENTIFICATION</scope>
</reference>
<dbReference type="GO" id="GO:0005743">
    <property type="term" value="C:mitochondrial inner membrane"/>
    <property type="evidence" value="ECO:0007669"/>
    <property type="project" value="TreeGrafter"/>
</dbReference>
<dbReference type="InterPro" id="IPR017871">
    <property type="entry name" value="ABC_transporter-like_CS"/>
</dbReference>
<feature type="transmembrane region" description="Helical" evidence="10">
    <location>
        <begin position="212"/>
        <end position="230"/>
    </location>
</feature>
<feature type="transmembrane region" description="Helical" evidence="10">
    <location>
        <begin position="914"/>
        <end position="933"/>
    </location>
</feature>
<evidence type="ECO:0000256" key="8">
    <source>
        <dbReference type="ARBA" id="ARBA00023136"/>
    </source>
</evidence>
<feature type="transmembrane region" description="Helical" evidence="10">
    <location>
        <begin position="890"/>
        <end position="908"/>
    </location>
</feature>
<comment type="similarity">
    <text evidence="2">Belongs to the ABC transporter superfamily. ABCB family. Multidrug resistance exporter (TC 3.A.1.201) subfamily.</text>
</comment>
<feature type="compositionally biased region" description="Low complexity" evidence="9">
    <location>
        <begin position="1"/>
        <end position="12"/>
    </location>
</feature>
<feature type="transmembrane region" description="Helical" evidence="10">
    <location>
        <begin position="807"/>
        <end position="833"/>
    </location>
</feature>
<evidence type="ECO:0000256" key="4">
    <source>
        <dbReference type="ARBA" id="ARBA00022737"/>
    </source>
</evidence>
<dbReference type="SUPFAM" id="SSF90123">
    <property type="entry name" value="ABC transporter transmembrane region"/>
    <property type="match status" value="2"/>
</dbReference>
<feature type="transmembrane region" description="Helical" evidence="10">
    <location>
        <begin position="86"/>
        <end position="109"/>
    </location>
</feature>
<dbReference type="GO" id="GO:0016887">
    <property type="term" value="F:ATP hydrolysis activity"/>
    <property type="evidence" value="ECO:0007669"/>
    <property type="project" value="InterPro"/>
</dbReference>
<dbReference type="GO" id="GO:0090374">
    <property type="term" value="P:oligopeptide export from mitochondrion"/>
    <property type="evidence" value="ECO:0007669"/>
    <property type="project" value="TreeGrafter"/>
</dbReference>
<feature type="transmembrane region" description="Helical" evidence="10">
    <location>
        <begin position="312"/>
        <end position="340"/>
    </location>
</feature>
<dbReference type="FunFam" id="3.40.50.300:FF:001370">
    <property type="entry name" value="p-GlycoProtein related"/>
    <property type="match status" value="1"/>
</dbReference>
<keyword evidence="8 10" id="KW-0472">Membrane</keyword>
<feature type="domain" description="ABC transmembrane type-1" evidence="12">
    <location>
        <begin position="767"/>
        <end position="1053"/>
    </location>
</feature>
<proteinExistence type="inferred from homology"/>
<sequence>MTLKKNSNVKNYSNKKKNKDPATTLDMDQIPVDEDEENQGFLYEPSMFSKILNYLLCNPSANVPKRVPAKPVSLFGLFRYANKLDIVFLVIGFITTVLSGLAQPVLSIISGRVTNALLTYPPTSWTFRIRAYENVYIFLGVGVFTFFNNLLQFMLFSTVCNRIVARIRKEYLKSILRQNAGWFDKTQAGILTTRLNDNVDRIREGLGDKLGLLLRGAWMYISAVVIAFSYEWRTTLMMLGLAPATCVCMGIMSQLIGFSTMNELKNVGMAGAIAEETILAVRTVQSFNGQEERIEKYKKALMGAIKYNILNGLWSGLFGGLFFLILIIYLGCGMCYGGYLLSVGIFGSPGDVFIVVMSMLLGAYFLGLVSPHLMVLLNARVAAADLYNTIDRVPPIDCYNNKGKTLENIKGKVEFRNVHFRYPTRKEQKILHGISFDVNPGETVALVGHSGCGKSTSVGLLTRLYEPEEGSVTIDGVEVRDLNINWLRNVVGIVQQEPILFSDTLAENLKMGNPNITHEKMVEVCKMANAHEFIENLPNKYETLIGEGGVQLSGGQKQRIAIARTLARDPKILLLDEATSALDTQSESIVQSALNNAAKGRSTIVIAHRLSTIKTADKIIVFEKGNIIEQGTHNELVELNGKYAQLVKAQQFKDDDNINDNESIDDDISYIHRAEPITYHHRSSDRSSVSSFQSSVRSGREAFIRADGSNQSFRLQSMLISDMFSSDPQYALNAISELEQLDDTQKDKSANILTVYKNAEGYYGLLLLGLIIAIFRGFELPALGLLFTHVFRLFQGNYDGYMVGQLAITIAYFAAVGFGTFLTQLLSSVVYAYTSGHLTLKYRVMAFSSILYQDASFFDQKINSPGELITRLAADVPNIRAVLDGRMLQVLYGITSIVTCIILSYIYSWQVSTLGTGLILILGISQITLSLLIQKKTKELILHDEAGKISIEAIENVKTIQLLTRCEFFNNIYSKAVVLKRKNEFQRSKLEAINFALSQTFQYFILTVVYAIGIHVIYMGHKAPQDVFQGVIFMLLGSVAVMNAASYFPEIVKANTSSKTLFKIIKTKPITGDHMAGEKHEIRGNIMFDNIKFTYPARKDQIVMNGLHFNIQKGQTVALVGPSGSGKSTTISMLERFYDPSGGAIRFDGKDLKKLSLYYLRTQMALVGQEPRLFSGSIKENICFGLKNVSDEKIDEALELSNSKNFISLLPDGINTDVGEKGSKLSGGQKQRIAIARALVRDPKILLLDEATSALDSESERAVQEALDKARLNRTCVTIAHRLSSIQNSDLIVYIAEGQVKESGTHNQLVAQKGLYWNLIQQQSL</sequence>
<protein>
    <submittedName>
        <fullName evidence="14">LP14331p</fullName>
    </submittedName>
</protein>
<dbReference type="GO" id="GO:0009636">
    <property type="term" value="P:response to toxic substance"/>
    <property type="evidence" value="ECO:0007669"/>
    <property type="project" value="UniProtKB-ARBA"/>
</dbReference>
<dbReference type="Gene3D" id="1.20.1560.10">
    <property type="entry name" value="ABC transporter type 1, transmembrane domain"/>
    <property type="match status" value="1"/>
</dbReference>
<dbReference type="PANTHER" id="PTHR43394">
    <property type="entry name" value="ATP-DEPENDENT PERMEASE MDL1, MITOCHONDRIAL"/>
    <property type="match status" value="1"/>
</dbReference>
<evidence type="ECO:0000313" key="14">
    <source>
        <dbReference type="WBParaSite" id="SSTP_0000862300.1"/>
    </source>
</evidence>
<feature type="transmembrane region" description="Helical" evidence="10">
    <location>
        <begin position="1003"/>
        <end position="1021"/>
    </location>
</feature>
<dbReference type="CDD" id="cd18578">
    <property type="entry name" value="ABC_6TM_Pgp_ABCB1_D2_like"/>
    <property type="match status" value="1"/>
</dbReference>
<dbReference type="WBParaSite" id="TCONS_00016581.p1">
    <property type="protein sequence ID" value="TCONS_00016581.p1"/>
    <property type="gene ID" value="XLOC_011197"/>
</dbReference>
<dbReference type="Proteomes" id="UP000035681">
    <property type="component" value="Unplaced"/>
</dbReference>
<name>A0A0K0EGL2_STRER</name>
<dbReference type="InterPro" id="IPR011527">
    <property type="entry name" value="ABC1_TM_dom"/>
</dbReference>
<feature type="transmembrane region" description="Helical" evidence="10">
    <location>
        <begin position="762"/>
        <end position="787"/>
    </location>
</feature>
<dbReference type="CDD" id="cd03249">
    <property type="entry name" value="ABC_MTABC3_MDL1_MDL2"/>
    <property type="match status" value="2"/>
</dbReference>
<dbReference type="PROSITE" id="PS50929">
    <property type="entry name" value="ABC_TM1F"/>
    <property type="match status" value="2"/>
</dbReference>
<evidence type="ECO:0000256" key="2">
    <source>
        <dbReference type="ARBA" id="ARBA00007577"/>
    </source>
</evidence>
<keyword evidence="3 10" id="KW-0812">Transmembrane</keyword>
<evidence type="ECO:0000256" key="6">
    <source>
        <dbReference type="ARBA" id="ARBA00022840"/>
    </source>
</evidence>
<keyword evidence="7 10" id="KW-1133">Transmembrane helix</keyword>
<dbReference type="GO" id="GO:0005524">
    <property type="term" value="F:ATP binding"/>
    <property type="evidence" value="ECO:0007669"/>
    <property type="project" value="UniProtKB-KW"/>
</dbReference>
<keyword evidence="6" id="KW-0067">ATP-binding</keyword>
<evidence type="ECO:0000259" key="12">
    <source>
        <dbReference type="PROSITE" id="PS50929"/>
    </source>
</evidence>
<dbReference type="CDD" id="cd18577">
    <property type="entry name" value="ABC_6TM_Pgp_ABCB1_D1_like"/>
    <property type="match status" value="1"/>
</dbReference>
<evidence type="ECO:0000256" key="10">
    <source>
        <dbReference type="SAM" id="Phobius"/>
    </source>
</evidence>
<evidence type="ECO:0000313" key="13">
    <source>
        <dbReference type="Proteomes" id="UP000035681"/>
    </source>
</evidence>
<feature type="transmembrane region" description="Helical" evidence="10">
    <location>
        <begin position="135"/>
        <end position="159"/>
    </location>
</feature>
<evidence type="ECO:0000259" key="11">
    <source>
        <dbReference type="PROSITE" id="PS50893"/>
    </source>
</evidence>
<feature type="domain" description="ABC transporter" evidence="11">
    <location>
        <begin position="1086"/>
        <end position="1322"/>
    </location>
</feature>
<dbReference type="InterPro" id="IPR027417">
    <property type="entry name" value="P-loop_NTPase"/>
</dbReference>
<dbReference type="Pfam" id="PF00664">
    <property type="entry name" value="ABC_membrane"/>
    <property type="match status" value="2"/>
</dbReference>
<dbReference type="SUPFAM" id="SSF52540">
    <property type="entry name" value="P-loop containing nucleoside triphosphate hydrolases"/>
    <property type="match status" value="2"/>
</dbReference>
<dbReference type="Pfam" id="PF00005">
    <property type="entry name" value="ABC_tran"/>
    <property type="match status" value="2"/>
</dbReference>
<dbReference type="PROSITE" id="PS00211">
    <property type="entry name" value="ABC_TRANSPORTER_1"/>
    <property type="match status" value="2"/>
</dbReference>
<keyword evidence="4" id="KW-0677">Repeat</keyword>
<evidence type="ECO:0000256" key="1">
    <source>
        <dbReference type="ARBA" id="ARBA00004141"/>
    </source>
</evidence>
<feature type="domain" description="ABC transmembrane type-1" evidence="12">
    <location>
        <begin position="90"/>
        <end position="378"/>
    </location>
</feature>
<dbReference type="FunFam" id="3.40.50.300:FF:000916">
    <property type="entry name" value="ABC transporter B family member 9"/>
    <property type="match status" value="1"/>
</dbReference>
<dbReference type="InterPro" id="IPR039421">
    <property type="entry name" value="Type_1_exporter"/>
</dbReference>
<dbReference type="PANTHER" id="PTHR43394:SF27">
    <property type="entry name" value="ATP-DEPENDENT TRANSLOCASE ABCB1-LIKE"/>
    <property type="match status" value="1"/>
</dbReference>
<organism evidence="14">
    <name type="scientific">Strongyloides stercoralis</name>
    <name type="common">Threadworm</name>
    <dbReference type="NCBI Taxonomy" id="6248"/>
    <lineage>
        <taxon>Eukaryota</taxon>
        <taxon>Metazoa</taxon>
        <taxon>Ecdysozoa</taxon>
        <taxon>Nematoda</taxon>
        <taxon>Chromadorea</taxon>
        <taxon>Rhabditida</taxon>
        <taxon>Tylenchina</taxon>
        <taxon>Panagrolaimomorpha</taxon>
        <taxon>Strongyloidoidea</taxon>
        <taxon>Strongyloididae</taxon>
        <taxon>Strongyloides</taxon>
    </lineage>
</organism>
<dbReference type="InterPro" id="IPR003439">
    <property type="entry name" value="ABC_transporter-like_ATP-bd"/>
</dbReference>
<feature type="domain" description="ABC transporter" evidence="11">
    <location>
        <begin position="413"/>
        <end position="649"/>
    </location>
</feature>
<comment type="subcellular location">
    <subcellularLocation>
        <location evidence="1">Membrane</location>
        <topology evidence="1">Multi-pass membrane protein</topology>
    </subcellularLocation>
</comment>
<evidence type="ECO:0000256" key="7">
    <source>
        <dbReference type="ARBA" id="ARBA00022989"/>
    </source>
</evidence>
<evidence type="ECO:0000256" key="5">
    <source>
        <dbReference type="ARBA" id="ARBA00022741"/>
    </source>
</evidence>
<keyword evidence="13" id="KW-1185">Reference proteome</keyword>
<feature type="transmembrane region" description="Helical" evidence="10">
    <location>
        <begin position="1027"/>
        <end position="1048"/>
    </location>
</feature>